<keyword evidence="4" id="KW-1185">Reference proteome</keyword>
<gene>
    <name evidence="3" type="ORF">BT96DRAFT_911860</name>
</gene>
<organism evidence="3 4">
    <name type="scientific">Gymnopus androsaceus JB14</name>
    <dbReference type="NCBI Taxonomy" id="1447944"/>
    <lineage>
        <taxon>Eukaryota</taxon>
        <taxon>Fungi</taxon>
        <taxon>Dikarya</taxon>
        <taxon>Basidiomycota</taxon>
        <taxon>Agaricomycotina</taxon>
        <taxon>Agaricomycetes</taxon>
        <taxon>Agaricomycetidae</taxon>
        <taxon>Agaricales</taxon>
        <taxon>Marasmiineae</taxon>
        <taxon>Omphalotaceae</taxon>
        <taxon>Gymnopus</taxon>
    </lineage>
</organism>
<name>A0A6A4IN87_9AGAR</name>
<feature type="compositionally biased region" description="Low complexity" evidence="1">
    <location>
        <begin position="256"/>
        <end position="267"/>
    </location>
</feature>
<proteinExistence type="predicted"/>
<evidence type="ECO:0000256" key="2">
    <source>
        <dbReference type="SAM" id="Phobius"/>
    </source>
</evidence>
<keyword evidence="2" id="KW-0472">Membrane</keyword>
<feature type="transmembrane region" description="Helical" evidence="2">
    <location>
        <begin position="6"/>
        <end position="31"/>
    </location>
</feature>
<evidence type="ECO:0000256" key="1">
    <source>
        <dbReference type="SAM" id="MobiDB-lite"/>
    </source>
</evidence>
<feature type="region of interest" description="Disordered" evidence="1">
    <location>
        <begin position="256"/>
        <end position="279"/>
    </location>
</feature>
<evidence type="ECO:0000313" key="4">
    <source>
        <dbReference type="Proteomes" id="UP000799118"/>
    </source>
</evidence>
<dbReference type="AlphaFoldDB" id="A0A6A4IN87"/>
<accession>A0A6A4IN87</accession>
<sequence>MTTSTTIYIIAGIVSGVVALNLTLLFGWVFLKPKSREPIIEDASTKHSLTSDITVLAHPPLPATSLPTKPAPSAPANYRQLILSPLDSDRRFTPAPQKSIRSVERRKTKPPGLRPTTTNFTERSLQRALSQRSQRSQRSHRSHWSQRSTDSESLYSVASAPRDMHERLFKPMISRLETIIASPSAGSFPDDVQTIVEEHDGLTEDHDTPSPSPPPSTSPHNLHFVLTPPSPITALNVRKNDHIPFNSFSSPSDIPFSTFPDSSFSTPPRVPPRSPLRQH</sequence>
<feature type="compositionally biased region" description="Pro residues" evidence="1">
    <location>
        <begin position="268"/>
        <end position="279"/>
    </location>
</feature>
<evidence type="ECO:0000313" key="3">
    <source>
        <dbReference type="EMBL" id="KAE9411230.1"/>
    </source>
</evidence>
<dbReference type="EMBL" id="ML769383">
    <property type="protein sequence ID" value="KAE9411230.1"/>
    <property type="molecule type" value="Genomic_DNA"/>
</dbReference>
<feature type="region of interest" description="Disordered" evidence="1">
    <location>
        <begin position="88"/>
        <end position="157"/>
    </location>
</feature>
<keyword evidence="2" id="KW-0812">Transmembrane</keyword>
<feature type="region of interest" description="Disordered" evidence="1">
    <location>
        <begin position="201"/>
        <end position="222"/>
    </location>
</feature>
<keyword evidence="2" id="KW-1133">Transmembrane helix</keyword>
<feature type="compositionally biased region" description="Basic residues" evidence="1">
    <location>
        <begin position="135"/>
        <end position="144"/>
    </location>
</feature>
<dbReference type="OrthoDB" id="10627864at2759"/>
<reference evidence="3" key="1">
    <citation type="journal article" date="2019" name="Environ. Microbiol.">
        <title>Fungal ecological strategies reflected in gene transcription - a case study of two litter decomposers.</title>
        <authorList>
            <person name="Barbi F."/>
            <person name="Kohler A."/>
            <person name="Barry K."/>
            <person name="Baskaran P."/>
            <person name="Daum C."/>
            <person name="Fauchery L."/>
            <person name="Ihrmark K."/>
            <person name="Kuo A."/>
            <person name="LaButti K."/>
            <person name="Lipzen A."/>
            <person name="Morin E."/>
            <person name="Grigoriev I.V."/>
            <person name="Henrissat B."/>
            <person name="Lindahl B."/>
            <person name="Martin F."/>
        </authorList>
    </citation>
    <scope>NUCLEOTIDE SEQUENCE</scope>
    <source>
        <strain evidence="3">JB14</strain>
    </source>
</reference>
<protein>
    <submittedName>
        <fullName evidence="3">Uncharacterized protein</fullName>
    </submittedName>
</protein>
<dbReference type="Proteomes" id="UP000799118">
    <property type="component" value="Unassembled WGS sequence"/>
</dbReference>